<dbReference type="Gene3D" id="1.10.287.1480">
    <property type="match status" value="1"/>
</dbReference>
<evidence type="ECO:0000256" key="1">
    <source>
        <dbReference type="ARBA" id="ARBA00022730"/>
    </source>
</evidence>
<gene>
    <name evidence="6" type="primary">rpsN</name>
    <name evidence="6" type="ORF">NCTC13184_06595</name>
</gene>
<evidence type="ECO:0000256" key="4">
    <source>
        <dbReference type="ARBA" id="ARBA00035312"/>
    </source>
</evidence>
<dbReference type="PANTHER" id="PTHR19836:SF23">
    <property type="entry name" value="SMALL RIBOSOMAL SUBUNIT PROTEIN US14A"/>
    <property type="match status" value="1"/>
</dbReference>
<dbReference type="AlphaFoldDB" id="A0A378X362"/>
<keyword evidence="1" id="KW-0699">rRNA-binding</keyword>
<dbReference type="GO" id="GO:0019843">
    <property type="term" value="F:rRNA binding"/>
    <property type="evidence" value="ECO:0007669"/>
    <property type="project" value="UniProtKB-KW"/>
</dbReference>
<accession>A0A378X362</accession>
<evidence type="ECO:0000256" key="2">
    <source>
        <dbReference type="ARBA" id="ARBA00022980"/>
    </source>
</evidence>
<dbReference type="EMBL" id="UGRU01000001">
    <property type="protein sequence ID" value="SUA48050.1"/>
    <property type="molecule type" value="Genomic_DNA"/>
</dbReference>
<dbReference type="NCBIfam" id="NF006477">
    <property type="entry name" value="PRK08881.1"/>
    <property type="match status" value="1"/>
</dbReference>
<name>A0A378X362_9NOCA</name>
<feature type="compositionally biased region" description="Basic and acidic residues" evidence="5">
    <location>
        <begin position="117"/>
        <end position="126"/>
    </location>
</feature>
<feature type="region of interest" description="Disordered" evidence="5">
    <location>
        <begin position="102"/>
        <end position="126"/>
    </location>
</feature>
<dbReference type="GO" id="GO:0006412">
    <property type="term" value="P:translation"/>
    <property type="evidence" value="ECO:0007669"/>
    <property type="project" value="InterPro"/>
</dbReference>
<evidence type="ECO:0000256" key="3">
    <source>
        <dbReference type="ARBA" id="ARBA00023274"/>
    </source>
</evidence>
<dbReference type="GO" id="GO:0003735">
    <property type="term" value="F:structural constituent of ribosome"/>
    <property type="evidence" value="ECO:0007669"/>
    <property type="project" value="InterPro"/>
</dbReference>
<keyword evidence="1" id="KW-0694">RNA-binding</keyword>
<evidence type="ECO:0000313" key="6">
    <source>
        <dbReference type="EMBL" id="SUA48050.1"/>
    </source>
</evidence>
<protein>
    <recommendedName>
        <fullName evidence="4">30S ribosomal protein S14</fullName>
    </recommendedName>
</protein>
<proteinExistence type="predicted"/>
<reference evidence="6 7" key="1">
    <citation type="submission" date="2018-06" db="EMBL/GenBank/DDBJ databases">
        <authorList>
            <consortium name="Pathogen Informatics"/>
            <person name="Doyle S."/>
        </authorList>
    </citation>
    <scope>NUCLEOTIDE SEQUENCE [LARGE SCALE GENOMIC DNA]</scope>
    <source>
        <strain evidence="6 7">NCTC13184</strain>
    </source>
</reference>
<organism evidence="6 7">
    <name type="scientific">Nocardia africana</name>
    <dbReference type="NCBI Taxonomy" id="134964"/>
    <lineage>
        <taxon>Bacteria</taxon>
        <taxon>Bacillati</taxon>
        <taxon>Actinomycetota</taxon>
        <taxon>Actinomycetes</taxon>
        <taxon>Mycobacteriales</taxon>
        <taxon>Nocardiaceae</taxon>
        <taxon>Nocardia</taxon>
    </lineage>
</organism>
<sequence>MAKKSKIARNEQRRDIVARYAERRAELKELIRNPATADDRRAAAQLALQRLPRDASPVRLRNRDATDGRPAVISASSDYPGCVCASWPTGGSCPVYTNRVGRPSQISSEGPGMNGRGPEEAARVTT</sequence>
<dbReference type="InterPro" id="IPR001209">
    <property type="entry name" value="Ribosomal_uS14"/>
</dbReference>
<evidence type="ECO:0000256" key="5">
    <source>
        <dbReference type="SAM" id="MobiDB-lite"/>
    </source>
</evidence>
<keyword evidence="2 6" id="KW-0689">Ribosomal protein</keyword>
<evidence type="ECO:0000313" key="7">
    <source>
        <dbReference type="Proteomes" id="UP000255082"/>
    </source>
</evidence>
<keyword evidence="3" id="KW-0687">Ribonucleoprotein</keyword>
<dbReference type="GO" id="GO:0015935">
    <property type="term" value="C:small ribosomal subunit"/>
    <property type="evidence" value="ECO:0007669"/>
    <property type="project" value="TreeGrafter"/>
</dbReference>
<dbReference type="SUPFAM" id="SSF57716">
    <property type="entry name" value="Glucocorticoid receptor-like (DNA-binding domain)"/>
    <property type="match status" value="1"/>
</dbReference>
<dbReference type="Proteomes" id="UP000255082">
    <property type="component" value="Unassembled WGS sequence"/>
</dbReference>
<dbReference type="PANTHER" id="PTHR19836">
    <property type="entry name" value="30S RIBOSOMAL PROTEIN S14"/>
    <property type="match status" value="1"/>
</dbReference>